<reference evidence="5" key="1">
    <citation type="submission" date="2017-08" db="EMBL/GenBank/DDBJ databases">
        <authorList>
            <person name="Grouzdev D.S."/>
            <person name="Gaisin V.A."/>
            <person name="Rysina M.S."/>
            <person name="Gorlenko V.M."/>
        </authorList>
    </citation>
    <scope>NUCLEOTIDE SEQUENCE [LARGE SCALE GENOMIC DNA]</scope>
    <source>
        <strain evidence="5">Kir15-3F</strain>
    </source>
</reference>
<feature type="region of interest" description="Disordered" evidence="1">
    <location>
        <begin position="882"/>
        <end position="940"/>
    </location>
</feature>
<accession>A0A2A6RN11</accession>
<keyword evidence="2" id="KW-0472">Membrane</keyword>
<evidence type="ECO:0000313" key="4">
    <source>
        <dbReference type="EMBL" id="PDW04259.1"/>
    </source>
</evidence>
<dbReference type="PROSITE" id="PS50234">
    <property type="entry name" value="VWFA"/>
    <property type="match status" value="2"/>
</dbReference>
<name>A0A2A6RN11_9CHLR</name>
<dbReference type="AlphaFoldDB" id="A0A2A6RN11"/>
<feature type="transmembrane region" description="Helical" evidence="2">
    <location>
        <begin position="6"/>
        <end position="29"/>
    </location>
</feature>
<dbReference type="InterPro" id="IPR002035">
    <property type="entry name" value="VWF_A"/>
</dbReference>
<dbReference type="Pfam" id="PF13519">
    <property type="entry name" value="VWA_2"/>
    <property type="match status" value="1"/>
</dbReference>
<evidence type="ECO:0000259" key="3">
    <source>
        <dbReference type="PROSITE" id="PS50234"/>
    </source>
</evidence>
<keyword evidence="2" id="KW-0812">Transmembrane</keyword>
<feature type="compositionally biased region" description="Pro residues" evidence="1">
    <location>
        <begin position="898"/>
        <end position="907"/>
    </location>
</feature>
<dbReference type="CDD" id="cd00198">
    <property type="entry name" value="vWFA"/>
    <property type="match status" value="1"/>
</dbReference>
<keyword evidence="5" id="KW-1185">Reference proteome</keyword>
<dbReference type="PANTHER" id="PTHR37947:SF2">
    <property type="entry name" value="VON WILLEBRAND FACTOR TYPE A"/>
    <property type="match status" value="1"/>
</dbReference>
<evidence type="ECO:0000256" key="2">
    <source>
        <dbReference type="SAM" id="Phobius"/>
    </source>
</evidence>
<feature type="domain" description="VWFA" evidence="3">
    <location>
        <begin position="414"/>
        <end position="584"/>
    </location>
</feature>
<proteinExistence type="predicted"/>
<dbReference type="InterPro" id="IPR029062">
    <property type="entry name" value="Class_I_gatase-like"/>
</dbReference>
<sequence length="940" mass="100679">MLSLSFIYPLVLLLLLLVPLFWLLAWALREHYVWRLGRRRYLLLLALRSTMLVALVLALAGAQLVRAVDETAVVFLLDGSDSFAPAQREQALAYVNEALAAADPSDRAALVVFGERPAVERAAGPPTPVTRLTSLVSGSRTDIAEALQLGLALLPADAQKRVVLLSDGEENQGRAREMARLLALRGVPIEVVPLAAEHGPDLVLASLEAPASAREGQQIPLRVQLESSMAGVAQLEVFADGELVATEELQVERGATSFSFSLPAGEAGFRRFSARVAAPFDTQPLNNQASAFTQVEGPPRILLVASEPERAAPLLGALEAAELRVQSVPPDQVPRDAVMLRQYDGVILVDLPATRMPMVTQRALATYVRDLGGGLAMIGGAESFGAGAWRRTPVAELLPVELDPPADEQRPDVALALVIDRSGSMAEMVSAGQNRLDLAKEAVFLAARGLAQIDQIGIFVFDEFAQTIMPIQPLPDLFTLEDFIGRISLGGGTNIRAGIELGAQALAASDARIKHLILLTDGIDNSNYADLVEAMRADNTTVSFISIGTHTNQSLERLAERGGGSFYRVTDAQAVPSIFLNETVRIAGRDLVEEPFFPLLLLDAPPLRGLGPLPPLYGYNVSEARATARTLLSAPDGAPILALWQVGLGRSLAWTSDLKGQWARDWLTWPGFGAFAAGLADALLAPPAAGRLSLELRSDGPDALLDLMVFDSDGRPSRAAALHGRLLDPAERALELEFRAVALGRYRAVAPAANPGAYLAQILAFDETGTAFGSVSGGLVVSYSPEYRPIVSGEALLSDLAALTGGRINPPAASLFASAGQQVGRVRDIAMPLLWLCLVLLPLDIALRRLFLRPRELLPAWHRRKRSQPEQPEPLLQRLHAARERTRRPSAGNATSAPAPPPSPPPTTAQEATEPTSSPVSAEERMARLLATRRQRGGKS</sequence>
<dbReference type="SMART" id="SM00327">
    <property type="entry name" value="VWA"/>
    <property type="match status" value="2"/>
</dbReference>
<feature type="compositionally biased region" description="Low complexity" evidence="1">
    <location>
        <begin position="908"/>
        <end position="918"/>
    </location>
</feature>
<dbReference type="Gene3D" id="3.40.50.410">
    <property type="entry name" value="von Willebrand factor, type A domain"/>
    <property type="match status" value="1"/>
</dbReference>
<feature type="compositionally biased region" description="Basic residues" evidence="1">
    <location>
        <begin position="931"/>
        <end position="940"/>
    </location>
</feature>
<keyword evidence="2" id="KW-1133">Transmembrane helix</keyword>
<dbReference type="Proteomes" id="UP000220527">
    <property type="component" value="Unassembled WGS sequence"/>
</dbReference>
<dbReference type="OrthoDB" id="9781333at2"/>
<organism evidence="4 5">
    <name type="scientific">Candidatus Viridilinea mediisalina</name>
    <dbReference type="NCBI Taxonomy" id="2024553"/>
    <lineage>
        <taxon>Bacteria</taxon>
        <taxon>Bacillati</taxon>
        <taxon>Chloroflexota</taxon>
        <taxon>Chloroflexia</taxon>
        <taxon>Chloroflexales</taxon>
        <taxon>Chloroflexineae</taxon>
        <taxon>Oscillochloridaceae</taxon>
        <taxon>Candidatus Viridilinea</taxon>
    </lineage>
</organism>
<feature type="domain" description="VWFA" evidence="3">
    <location>
        <begin position="72"/>
        <end position="249"/>
    </location>
</feature>
<protein>
    <recommendedName>
        <fullName evidence="3">VWFA domain-containing protein</fullName>
    </recommendedName>
</protein>
<evidence type="ECO:0000256" key="1">
    <source>
        <dbReference type="SAM" id="MobiDB-lite"/>
    </source>
</evidence>
<feature type="transmembrane region" description="Helical" evidence="2">
    <location>
        <begin position="41"/>
        <end position="62"/>
    </location>
</feature>
<dbReference type="EMBL" id="NQWI01000013">
    <property type="protein sequence ID" value="PDW04259.1"/>
    <property type="molecule type" value="Genomic_DNA"/>
</dbReference>
<dbReference type="Gene3D" id="3.40.50.880">
    <property type="match status" value="2"/>
</dbReference>
<dbReference type="SUPFAM" id="SSF53300">
    <property type="entry name" value="vWA-like"/>
    <property type="match status" value="2"/>
</dbReference>
<dbReference type="RefSeq" id="WP_097642942.1">
    <property type="nucleotide sequence ID" value="NZ_NQWI01000013.1"/>
</dbReference>
<gene>
    <name evidence="4" type="ORF">CJ255_04730</name>
</gene>
<comment type="caution">
    <text evidence="4">The sequence shown here is derived from an EMBL/GenBank/DDBJ whole genome shotgun (WGS) entry which is preliminary data.</text>
</comment>
<evidence type="ECO:0000313" key="5">
    <source>
        <dbReference type="Proteomes" id="UP000220527"/>
    </source>
</evidence>
<dbReference type="SUPFAM" id="SSF52317">
    <property type="entry name" value="Class I glutamine amidotransferase-like"/>
    <property type="match status" value="1"/>
</dbReference>
<dbReference type="Pfam" id="PF00092">
    <property type="entry name" value="VWA"/>
    <property type="match status" value="1"/>
</dbReference>
<dbReference type="PANTHER" id="PTHR37947">
    <property type="entry name" value="BLL2462 PROTEIN"/>
    <property type="match status" value="1"/>
</dbReference>
<dbReference type="InterPro" id="IPR036465">
    <property type="entry name" value="vWFA_dom_sf"/>
</dbReference>